<dbReference type="Pfam" id="PF04536">
    <property type="entry name" value="TPM_phosphatase"/>
    <property type="match status" value="1"/>
</dbReference>
<evidence type="ECO:0000256" key="1">
    <source>
        <dbReference type="SAM" id="Phobius"/>
    </source>
</evidence>
<dbReference type="Gene3D" id="3.10.310.50">
    <property type="match status" value="1"/>
</dbReference>
<feature type="domain" description="TPM" evidence="3">
    <location>
        <begin position="48"/>
        <end position="171"/>
    </location>
</feature>
<feature type="signal peptide" evidence="2">
    <location>
        <begin position="1"/>
        <end position="28"/>
    </location>
</feature>
<keyword evidence="1" id="KW-0812">Transmembrane</keyword>
<keyword evidence="1" id="KW-1133">Transmembrane helix</keyword>
<dbReference type="PANTHER" id="PTHR30373">
    <property type="entry name" value="UPF0603 PROTEIN YGCG"/>
    <property type="match status" value="1"/>
</dbReference>
<reference evidence="4" key="1">
    <citation type="journal article" date="2020" name="mSystems">
        <title>Genome- and Community-Level Interaction Insights into Carbon Utilization and Element Cycling Functions of Hydrothermarchaeota in Hydrothermal Sediment.</title>
        <authorList>
            <person name="Zhou Z."/>
            <person name="Liu Y."/>
            <person name="Xu W."/>
            <person name="Pan J."/>
            <person name="Luo Z.H."/>
            <person name="Li M."/>
        </authorList>
    </citation>
    <scope>NUCLEOTIDE SEQUENCE [LARGE SCALE GENOMIC DNA]</scope>
    <source>
        <strain evidence="4">SpSt-381</strain>
    </source>
</reference>
<dbReference type="AlphaFoldDB" id="A0A832MLJ3"/>
<name>A0A832MLJ3_UNCEI</name>
<gene>
    <name evidence="4" type="ORF">ENR23_00095</name>
</gene>
<accession>A0A832MLJ3</accession>
<dbReference type="InterPro" id="IPR007621">
    <property type="entry name" value="TPM_dom"/>
</dbReference>
<evidence type="ECO:0000313" key="4">
    <source>
        <dbReference type="EMBL" id="HGZ41828.1"/>
    </source>
</evidence>
<dbReference type="EMBL" id="DSQF01000001">
    <property type="protein sequence ID" value="HGZ41828.1"/>
    <property type="molecule type" value="Genomic_DNA"/>
</dbReference>
<feature type="chain" id="PRO_5032602282" evidence="2">
    <location>
        <begin position="29"/>
        <end position="287"/>
    </location>
</feature>
<keyword evidence="2" id="KW-0732">Signal</keyword>
<feature type="transmembrane region" description="Helical" evidence="1">
    <location>
        <begin position="198"/>
        <end position="218"/>
    </location>
</feature>
<protein>
    <submittedName>
        <fullName evidence="4">TPM domain-containing protein</fullName>
    </submittedName>
</protein>
<keyword evidence="1" id="KW-0472">Membrane</keyword>
<sequence length="287" mass="29533">MTPRRAPARRAAPAVALVLALAALLALAPAARPQDADGPPVPAAAGYVNDHAGIIDEPARARLEAFLDQLEKKTGAEFAVLTMRSTAPADPSAYKVRVFEAWGLGKKGEDNGLLMLVAVEEREVRFETGYGLEGTLPDGLQSRLFRDVMRPRFRDGDYAGGITQGVLACAARIAAEKGVTLEWDGRELRYDAPRRNRLPRLLVLFIVLVVVIVVIAAVQSSGGGRRGRGLRGGHWAGGGFGGGFGGGWGGSFGGGFGSGGGWSRGGGSSFGGFGGGSSGGGGGGGSW</sequence>
<organism evidence="4">
    <name type="scientific">Eiseniibacteriota bacterium</name>
    <dbReference type="NCBI Taxonomy" id="2212470"/>
    <lineage>
        <taxon>Bacteria</taxon>
        <taxon>Candidatus Eiseniibacteriota</taxon>
    </lineage>
</organism>
<proteinExistence type="predicted"/>
<evidence type="ECO:0000256" key="2">
    <source>
        <dbReference type="SAM" id="SignalP"/>
    </source>
</evidence>
<dbReference type="PANTHER" id="PTHR30373:SF2">
    <property type="entry name" value="UPF0603 PROTEIN YGCG"/>
    <property type="match status" value="1"/>
</dbReference>
<evidence type="ECO:0000259" key="3">
    <source>
        <dbReference type="Pfam" id="PF04536"/>
    </source>
</evidence>
<comment type="caution">
    <text evidence="4">The sequence shown here is derived from an EMBL/GenBank/DDBJ whole genome shotgun (WGS) entry which is preliminary data.</text>
</comment>